<evidence type="ECO:0000256" key="9">
    <source>
        <dbReference type="ARBA" id="ARBA00023065"/>
    </source>
</evidence>
<comment type="catalytic activity">
    <reaction evidence="12">
        <text>L-proline(in) + Na(+)(in) = L-proline(out) + Na(+)(out)</text>
        <dbReference type="Rhea" id="RHEA:28967"/>
        <dbReference type="ChEBI" id="CHEBI:29101"/>
        <dbReference type="ChEBI" id="CHEBI:60039"/>
    </reaction>
</comment>
<keyword evidence="5 14" id="KW-0812">Transmembrane</keyword>
<evidence type="ECO:0000256" key="2">
    <source>
        <dbReference type="ARBA" id="ARBA00006434"/>
    </source>
</evidence>
<gene>
    <name evidence="15" type="ORF">JOC94_000522</name>
</gene>
<dbReference type="InterPro" id="IPR038377">
    <property type="entry name" value="Na/Glc_symporter_sf"/>
</dbReference>
<dbReference type="Gene3D" id="1.20.1730.10">
    <property type="entry name" value="Sodium/glucose cotransporter"/>
    <property type="match status" value="1"/>
</dbReference>
<name>A0ABS2R321_9BACI</name>
<dbReference type="Proteomes" id="UP000823485">
    <property type="component" value="Unassembled WGS sequence"/>
</dbReference>
<evidence type="ECO:0000256" key="6">
    <source>
        <dbReference type="ARBA" id="ARBA00022847"/>
    </source>
</evidence>
<evidence type="ECO:0000256" key="5">
    <source>
        <dbReference type="ARBA" id="ARBA00022692"/>
    </source>
</evidence>
<evidence type="ECO:0000256" key="8">
    <source>
        <dbReference type="ARBA" id="ARBA00023053"/>
    </source>
</evidence>
<feature type="transmembrane region" description="Helical" evidence="14">
    <location>
        <begin position="380"/>
        <end position="400"/>
    </location>
</feature>
<comment type="caution">
    <text evidence="15">The sequence shown here is derived from an EMBL/GenBank/DDBJ whole genome shotgun (WGS) entry which is preliminary data.</text>
</comment>
<accession>A0ABS2R321</accession>
<feature type="transmembrane region" description="Helical" evidence="14">
    <location>
        <begin position="309"/>
        <end position="336"/>
    </location>
</feature>
<feature type="transmembrane region" description="Helical" evidence="14">
    <location>
        <begin position="70"/>
        <end position="90"/>
    </location>
</feature>
<evidence type="ECO:0000256" key="12">
    <source>
        <dbReference type="ARBA" id="ARBA00033708"/>
    </source>
</evidence>
<comment type="similarity">
    <text evidence="2 13">Belongs to the sodium:solute symporter (SSF) (TC 2.A.21) family.</text>
</comment>
<keyword evidence="4" id="KW-1003">Cell membrane</keyword>
<keyword evidence="16" id="KW-1185">Reference proteome</keyword>
<dbReference type="RefSeq" id="WP_205178450.1">
    <property type="nucleotide sequence ID" value="NZ_JAFBFH010000002.1"/>
</dbReference>
<dbReference type="Pfam" id="PF00474">
    <property type="entry name" value="SSF"/>
    <property type="match status" value="1"/>
</dbReference>
<evidence type="ECO:0000256" key="3">
    <source>
        <dbReference type="ARBA" id="ARBA00022448"/>
    </source>
</evidence>
<organism evidence="15 16">
    <name type="scientific">Siminovitchia thermophila</name>
    <dbReference type="NCBI Taxonomy" id="1245522"/>
    <lineage>
        <taxon>Bacteria</taxon>
        <taxon>Bacillati</taxon>
        <taxon>Bacillota</taxon>
        <taxon>Bacilli</taxon>
        <taxon>Bacillales</taxon>
        <taxon>Bacillaceae</taxon>
        <taxon>Siminovitchia</taxon>
    </lineage>
</organism>
<feature type="transmembrane region" description="Helical" evidence="14">
    <location>
        <begin position="412"/>
        <end position="430"/>
    </location>
</feature>
<feature type="transmembrane region" description="Helical" evidence="14">
    <location>
        <begin position="114"/>
        <end position="142"/>
    </location>
</feature>
<dbReference type="PANTHER" id="PTHR48086">
    <property type="entry name" value="SODIUM/PROLINE SYMPORTER-RELATED"/>
    <property type="match status" value="1"/>
</dbReference>
<evidence type="ECO:0000256" key="10">
    <source>
        <dbReference type="ARBA" id="ARBA00023136"/>
    </source>
</evidence>
<evidence type="ECO:0000256" key="7">
    <source>
        <dbReference type="ARBA" id="ARBA00022989"/>
    </source>
</evidence>
<sequence length="530" mass="58067">MEKIVFFAVIIVYIIAGVIVTRYVKSKDDFYVMGEKGSTVLIVGTLAATYLSAVTLLGIGGMIYNEGPVPHAAFGSFGAWLGTLIAVIYVGRKMKSLNCQTIPEFFEKRFNNKWVTVIAVCIMIVALLGYGVVQLIGAGVVLAEILDIPFPLLILLFTGALLVFSALGGMFGVVVTDTLMFFTMLAISLIIAPLIIGQAGLDQIKNLGEVIPNYWGMTGAAERPIGWVISQFIMWILFFSCTPALVSRVFPAKNDFVILKTAVIGIFCAPFMQLFIFLAAAAMQVLQPGIDPADRMFIVGLMDYTPPSLAGVGLAGLMASIMSTASTLFVLTGFALAKDLFENILHIQMDERKGLILGRVAQVFIAVLVCIVAIMQPSTIFWISIYAGSIFAVSWMPTIIASFEWKRMNSKAAIASMTVGVISFIVLGELNKSGIIHLSPNFDHFYISMILSIIALFVIGFMTKPNEHEITFYQKMKTVKLSTSTIATILKKENGIVELKREYKTTMIYAIAFLIMSIVIWGYFIVKMGF</sequence>
<feature type="transmembrane region" description="Helical" evidence="14">
    <location>
        <begin position="148"/>
        <end position="167"/>
    </location>
</feature>
<feature type="transmembrane region" description="Helical" evidence="14">
    <location>
        <begin position="225"/>
        <end position="246"/>
    </location>
</feature>
<dbReference type="PANTHER" id="PTHR48086:SF3">
    <property type="entry name" value="SODIUM_PROLINE SYMPORTER"/>
    <property type="match status" value="1"/>
</dbReference>
<protein>
    <submittedName>
        <fullName evidence="15">Sodium/pantothenate symporter</fullName>
    </submittedName>
</protein>
<comment type="subcellular location">
    <subcellularLocation>
        <location evidence="1">Cell membrane</location>
        <topology evidence="1">Multi-pass membrane protein</topology>
    </subcellularLocation>
</comment>
<evidence type="ECO:0000256" key="11">
    <source>
        <dbReference type="ARBA" id="ARBA00023201"/>
    </source>
</evidence>
<evidence type="ECO:0000313" key="15">
    <source>
        <dbReference type="EMBL" id="MBM7713554.1"/>
    </source>
</evidence>
<evidence type="ECO:0000313" key="16">
    <source>
        <dbReference type="Proteomes" id="UP000823485"/>
    </source>
</evidence>
<evidence type="ECO:0000256" key="1">
    <source>
        <dbReference type="ARBA" id="ARBA00004651"/>
    </source>
</evidence>
<feature type="transmembrane region" description="Helical" evidence="14">
    <location>
        <begin position="6"/>
        <end position="24"/>
    </location>
</feature>
<dbReference type="InterPro" id="IPR050277">
    <property type="entry name" value="Sodium:Solute_Symporter"/>
</dbReference>
<feature type="transmembrane region" description="Helical" evidence="14">
    <location>
        <begin position="356"/>
        <end position="374"/>
    </location>
</feature>
<feature type="transmembrane region" description="Helical" evidence="14">
    <location>
        <begin position="179"/>
        <end position="201"/>
    </location>
</feature>
<evidence type="ECO:0000256" key="13">
    <source>
        <dbReference type="RuleBase" id="RU362091"/>
    </source>
</evidence>
<evidence type="ECO:0000256" key="4">
    <source>
        <dbReference type="ARBA" id="ARBA00022475"/>
    </source>
</evidence>
<keyword evidence="3" id="KW-0813">Transport</keyword>
<keyword evidence="11" id="KW-0739">Sodium transport</keyword>
<keyword evidence="8" id="KW-0915">Sodium</keyword>
<dbReference type="PROSITE" id="PS50283">
    <property type="entry name" value="NA_SOLUT_SYMP_3"/>
    <property type="match status" value="1"/>
</dbReference>
<feature type="transmembrane region" description="Helical" evidence="14">
    <location>
        <begin position="445"/>
        <end position="463"/>
    </location>
</feature>
<dbReference type="CDD" id="cd10322">
    <property type="entry name" value="SLC5sbd"/>
    <property type="match status" value="1"/>
</dbReference>
<evidence type="ECO:0000256" key="14">
    <source>
        <dbReference type="SAM" id="Phobius"/>
    </source>
</evidence>
<proteinExistence type="inferred from homology"/>
<keyword evidence="7 14" id="KW-1133">Transmembrane helix</keyword>
<feature type="transmembrane region" description="Helical" evidence="14">
    <location>
        <begin position="258"/>
        <end position="286"/>
    </location>
</feature>
<keyword evidence="9" id="KW-0406">Ion transport</keyword>
<keyword evidence="6" id="KW-0769">Symport</keyword>
<feature type="transmembrane region" description="Helical" evidence="14">
    <location>
        <begin position="40"/>
        <end position="64"/>
    </location>
</feature>
<reference evidence="15 16" key="1">
    <citation type="submission" date="2021-01" db="EMBL/GenBank/DDBJ databases">
        <title>Genomic Encyclopedia of Type Strains, Phase IV (KMG-IV): sequencing the most valuable type-strain genomes for metagenomic binning, comparative biology and taxonomic classification.</title>
        <authorList>
            <person name="Goeker M."/>
        </authorList>
    </citation>
    <scope>NUCLEOTIDE SEQUENCE [LARGE SCALE GENOMIC DNA]</scope>
    <source>
        <strain evidence="15 16">DSM 105453</strain>
    </source>
</reference>
<feature type="transmembrane region" description="Helical" evidence="14">
    <location>
        <begin position="507"/>
        <end position="526"/>
    </location>
</feature>
<keyword evidence="10 14" id="KW-0472">Membrane</keyword>
<dbReference type="InterPro" id="IPR001734">
    <property type="entry name" value="Na/solute_symporter"/>
</dbReference>
<dbReference type="EMBL" id="JAFBFH010000002">
    <property type="protein sequence ID" value="MBM7713554.1"/>
    <property type="molecule type" value="Genomic_DNA"/>
</dbReference>